<reference evidence="3 4" key="1">
    <citation type="submission" date="2013-11" db="EMBL/GenBank/DDBJ databases">
        <title>Opisthorchis viverrini - life in the bile duct.</title>
        <authorList>
            <person name="Young N.D."/>
            <person name="Nagarajan N."/>
            <person name="Lin S.J."/>
            <person name="Korhonen P.K."/>
            <person name="Jex A.R."/>
            <person name="Hall R.S."/>
            <person name="Safavi-Hemami H."/>
            <person name="Kaewkong W."/>
            <person name="Bertrand D."/>
            <person name="Gao S."/>
            <person name="Seet Q."/>
            <person name="Wongkham S."/>
            <person name="Teh B.T."/>
            <person name="Wongkham C."/>
            <person name="Intapan P.M."/>
            <person name="Maleewong W."/>
            <person name="Yang X."/>
            <person name="Hu M."/>
            <person name="Wang Z."/>
            <person name="Hofmann A."/>
            <person name="Sternberg P.W."/>
            <person name="Tan P."/>
            <person name="Wang J."/>
            <person name="Gasser R.B."/>
        </authorList>
    </citation>
    <scope>NUCLEOTIDE SEQUENCE [LARGE SCALE GENOMIC DNA]</scope>
</reference>
<keyword evidence="4" id="KW-1185">Reference proteome</keyword>
<proteinExistence type="inferred from homology"/>
<sequence length="349" mass="40040">MLHGWKLPVSTIGHLFLTKNRQLTGPSLSLVLTPGKIIDIKNPFPGQVFNDYELENVYKDVVIDYRRKGEQNAIKLIPSTDPGGKYFQKLSTRSAIFFQSHTNFLFIYALLQLTATQLNDVLADMRSNNKYNKLVFYLDACYSGSMFHDILPSDAGVYVTTSANENERSRAVFCNDKRINICLATEYSYAWITDSEYKDLRKRTLDQQYEEVKRRTENSHVMKYGEMTTGSLPVGKFQGQYDLLTHRNDVPITVCVQRNLRHFEWSIGTVITYTPNVLDSQLSSRTHLLTLSRRLMEATAEKEHELAWRKLHRALQVPEVAEHNNSSMEMCKAGYEAETLIEAVRSVCA</sequence>
<dbReference type="AlphaFoldDB" id="A0A074Z2K7"/>
<organism evidence="3 4">
    <name type="scientific">Opisthorchis viverrini</name>
    <name type="common">Southeast Asian liver fluke</name>
    <dbReference type="NCBI Taxonomy" id="6198"/>
    <lineage>
        <taxon>Eukaryota</taxon>
        <taxon>Metazoa</taxon>
        <taxon>Spiralia</taxon>
        <taxon>Lophotrochozoa</taxon>
        <taxon>Platyhelminthes</taxon>
        <taxon>Trematoda</taxon>
        <taxon>Digenea</taxon>
        <taxon>Opisthorchiida</taxon>
        <taxon>Opisthorchiata</taxon>
        <taxon>Opisthorchiidae</taxon>
        <taxon>Opisthorchis</taxon>
    </lineage>
</organism>
<dbReference type="GO" id="GO:0004197">
    <property type="term" value="F:cysteine-type endopeptidase activity"/>
    <property type="evidence" value="ECO:0007669"/>
    <property type="project" value="TreeGrafter"/>
</dbReference>
<dbReference type="GO" id="GO:0006624">
    <property type="term" value="P:vacuolar protein processing"/>
    <property type="evidence" value="ECO:0007669"/>
    <property type="project" value="TreeGrafter"/>
</dbReference>
<gene>
    <name evidence="3" type="ORF">T265_11569</name>
</gene>
<dbReference type="PANTHER" id="PTHR12000">
    <property type="entry name" value="HEMOGLOBINASE FAMILY MEMBER"/>
    <property type="match status" value="1"/>
</dbReference>
<feature type="active site" evidence="2">
    <location>
        <position position="101"/>
    </location>
</feature>
<evidence type="ECO:0000313" key="4">
    <source>
        <dbReference type="Proteomes" id="UP000054324"/>
    </source>
</evidence>
<dbReference type="Pfam" id="PF01650">
    <property type="entry name" value="Peptidase_C13"/>
    <property type="match status" value="1"/>
</dbReference>
<dbReference type="OrthoDB" id="9973749at2759"/>
<dbReference type="GO" id="GO:0005773">
    <property type="term" value="C:vacuole"/>
    <property type="evidence" value="ECO:0007669"/>
    <property type="project" value="GOC"/>
</dbReference>
<evidence type="ECO:0000256" key="2">
    <source>
        <dbReference type="PIRSR" id="PIRSR019663-1"/>
    </source>
</evidence>
<dbReference type="Gene3D" id="3.40.50.1460">
    <property type="match status" value="1"/>
</dbReference>
<accession>A0A074Z2K7</accession>
<dbReference type="GeneID" id="20325737"/>
<dbReference type="GO" id="GO:0051603">
    <property type="term" value="P:proteolysis involved in protein catabolic process"/>
    <property type="evidence" value="ECO:0007669"/>
    <property type="project" value="TreeGrafter"/>
</dbReference>
<dbReference type="InterPro" id="IPR001096">
    <property type="entry name" value="Peptidase_C13"/>
</dbReference>
<evidence type="ECO:0008006" key="5">
    <source>
        <dbReference type="Google" id="ProtNLM"/>
    </source>
</evidence>
<dbReference type="RefSeq" id="XP_009176517.1">
    <property type="nucleotide sequence ID" value="XM_009178253.1"/>
</dbReference>
<comment type="similarity">
    <text evidence="1">Belongs to the peptidase C13 family.</text>
</comment>
<dbReference type="Proteomes" id="UP000054324">
    <property type="component" value="Unassembled WGS sequence"/>
</dbReference>
<evidence type="ECO:0000313" key="3">
    <source>
        <dbReference type="EMBL" id="KER19737.1"/>
    </source>
</evidence>
<evidence type="ECO:0000256" key="1">
    <source>
        <dbReference type="ARBA" id="ARBA00009941"/>
    </source>
</evidence>
<dbReference type="KEGG" id="ovi:T265_11569"/>
<dbReference type="MEROPS" id="C13.007"/>
<dbReference type="PANTHER" id="PTHR12000:SF42">
    <property type="entry name" value="LEGUMAIN"/>
    <property type="match status" value="1"/>
</dbReference>
<protein>
    <recommendedName>
        <fullName evidence="5">Peptidase C13 family protein</fullName>
    </recommendedName>
</protein>
<dbReference type="CTD" id="20325737"/>
<name>A0A074Z2K7_OPIVI</name>
<dbReference type="EMBL" id="KL597146">
    <property type="protein sequence ID" value="KER19737.1"/>
    <property type="molecule type" value="Genomic_DNA"/>
</dbReference>
<feature type="active site" description="Nucleophile" evidence="2">
    <location>
        <position position="141"/>
    </location>
</feature>